<dbReference type="GO" id="GO:0005524">
    <property type="term" value="F:ATP binding"/>
    <property type="evidence" value="ECO:0007669"/>
    <property type="project" value="UniProtKB-UniRule"/>
</dbReference>
<evidence type="ECO:0000313" key="5">
    <source>
        <dbReference type="Proteomes" id="UP000008281"/>
    </source>
</evidence>
<dbReference type="eggNOG" id="KOG1164">
    <property type="taxonomic scope" value="Eukaryota"/>
</dbReference>
<accession>E3LYQ6</accession>
<dbReference type="InParanoid" id="E3LYQ6"/>
<proteinExistence type="predicted"/>
<feature type="binding site" evidence="1">
    <location>
        <position position="63"/>
    </location>
    <ligand>
        <name>ATP</name>
        <dbReference type="ChEBI" id="CHEBI:30616"/>
    </ligand>
</feature>
<dbReference type="SMART" id="SM00220">
    <property type="entry name" value="S_TKc"/>
    <property type="match status" value="1"/>
</dbReference>
<feature type="compositionally biased region" description="Basic and acidic residues" evidence="2">
    <location>
        <begin position="362"/>
        <end position="378"/>
    </location>
</feature>
<feature type="domain" description="Protein kinase" evidence="3">
    <location>
        <begin position="25"/>
        <end position="310"/>
    </location>
</feature>
<dbReference type="PROSITE" id="PS00107">
    <property type="entry name" value="PROTEIN_KINASE_ATP"/>
    <property type="match status" value="1"/>
</dbReference>
<gene>
    <name evidence="4" type="ORF">CRE_04501</name>
</gene>
<evidence type="ECO:0000256" key="2">
    <source>
        <dbReference type="SAM" id="MobiDB-lite"/>
    </source>
</evidence>
<dbReference type="GO" id="GO:0004672">
    <property type="term" value="F:protein kinase activity"/>
    <property type="evidence" value="ECO:0007669"/>
    <property type="project" value="InterPro"/>
</dbReference>
<dbReference type="STRING" id="31234.E3LYQ6"/>
<dbReference type="InterPro" id="IPR000719">
    <property type="entry name" value="Prot_kinase_dom"/>
</dbReference>
<evidence type="ECO:0000259" key="3">
    <source>
        <dbReference type="PROSITE" id="PS50011"/>
    </source>
</evidence>
<dbReference type="PANTHER" id="PTHR11909">
    <property type="entry name" value="CASEIN KINASE-RELATED"/>
    <property type="match status" value="1"/>
</dbReference>
<sequence length="400" mass="45756">MMSSDEADDVLPREEEMLKTKKDKYKVIALLGKGGYGAVYSVLRQSDSEKFAIKCEKATAAKKVLLMDCNVMKGATQIKSRHFCAVLDRANVKDRFNFIVMKLIGKNLWDLRQDRPDGRFSLGTALKTAAQCLVSIEHLHSVRLDIRISTKSPSIFQFGYLHRDIKPGNFAAGRKESNEHHTIFMLDFGLCREFVKRAEGKDMRAPRSSAPFRGTTRYAPLAAMLQQDQSRKDDIESWLYMVVEWTSGGLPWRKLKAHDRDKVLAYKKDVREKADILEDFLYNCPKKEFTRILKYVDTLGYYAVPDYGFIYYCVKHAAVANKIKDNDPIDWDPERPYFGPLETPGDGKVIDLEVEGGQSVKEFSKRNPKEKDQSDETRKGKKKAGASPNREKTEVKEVKK</sequence>
<protein>
    <recommendedName>
        <fullName evidence="3">Protein kinase domain-containing protein</fullName>
    </recommendedName>
</protein>
<keyword evidence="1" id="KW-0067">ATP-binding</keyword>
<dbReference type="FunFam" id="1.10.510.10:FF:000932">
    <property type="entry name" value="Protein CBG09188"/>
    <property type="match status" value="1"/>
</dbReference>
<dbReference type="AlphaFoldDB" id="E3LYQ6"/>
<dbReference type="SUPFAM" id="SSF56112">
    <property type="entry name" value="Protein kinase-like (PK-like)"/>
    <property type="match status" value="1"/>
</dbReference>
<name>E3LYQ6_CAERE</name>
<feature type="compositionally biased region" description="Basic and acidic residues" evidence="2">
    <location>
        <begin position="389"/>
        <end position="400"/>
    </location>
</feature>
<dbReference type="HOGENOM" id="CLU_019279_2_5_1"/>
<evidence type="ECO:0000313" key="4">
    <source>
        <dbReference type="EMBL" id="EFO86610.1"/>
    </source>
</evidence>
<feature type="region of interest" description="Disordered" evidence="2">
    <location>
        <begin position="356"/>
        <end position="400"/>
    </location>
</feature>
<dbReference type="InterPro" id="IPR017441">
    <property type="entry name" value="Protein_kinase_ATP_BS"/>
</dbReference>
<dbReference type="Pfam" id="PF00069">
    <property type="entry name" value="Pkinase"/>
    <property type="match status" value="1"/>
</dbReference>
<dbReference type="Gene3D" id="1.10.510.10">
    <property type="entry name" value="Transferase(Phosphotransferase) domain 1"/>
    <property type="match status" value="1"/>
</dbReference>
<reference evidence="4" key="1">
    <citation type="submission" date="2007-07" db="EMBL/GenBank/DDBJ databases">
        <title>PCAP assembly of the Caenorhabditis remanei genome.</title>
        <authorList>
            <consortium name="The Caenorhabditis remanei Sequencing Consortium"/>
            <person name="Wilson R.K."/>
        </authorList>
    </citation>
    <scope>NUCLEOTIDE SEQUENCE [LARGE SCALE GENOMIC DNA]</scope>
    <source>
        <strain evidence="4">PB4641</strain>
    </source>
</reference>
<keyword evidence="1" id="KW-0547">Nucleotide-binding</keyword>
<evidence type="ECO:0000256" key="1">
    <source>
        <dbReference type="PROSITE-ProRule" id="PRU10141"/>
    </source>
</evidence>
<dbReference type="EMBL" id="DS268419">
    <property type="protein sequence ID" value="EFO86610.1"/>
    <property type="molecule type" value="Genomic_DNA"/>
</dbReference>
<dbReference type="InterPro" id="IPR050235">
    <property type="entry name" value="CK1_Ser-Thr_kinase"/>
</dbReference>
<keyword evidence="5" id="KW-1185">Reference proteome</keyword>
<dbReference type="OrthoDB" id="10020333at2759"/>
<dbReference type="Proteomes" id="UP000008281">
    <property type="component" value="Unassembled WGS sequence"/>
</dbReference>
<dbReference type="FunCoup" id="E3LYQ6">
    <property type="interactions" value="147"/>
</dbReference>
<organism evidence="5">
    <name type="scientific">Caenorhabditis remanei</name>
    <name type="common">Caenorhabditis vulgaris</name>
    <dbReference type="NCBI Taxonomy" id="31234"/>
    <lineage>
        <taxon>Eukaryota</taxon>
        <taxon>Metazoa</taxon>
        <taxon>Ecdysozoa</taxon>
        <taxon>Nematoda</taxon>
        <taxon>Chromadorea</taxon>
        <taxon>Rhabditida</taxon>
        <taxon>Rhabditina</taxon>
        <taxon>Rhabditomorpha</taxon>
        <taxon>Rhabditoidea</taxon>
        <taxon>Rhabditidae</taxon>
        <taxon>Peloderinae</taxon>
        <taxon>Caenorhabditis</taxon>
    </lineage>
</organism>
<dbReference type="PROSITE" id="PS50011">
    <property type="entry name" value="PROTEIN_KINASE_DOM"/>
    <property type="match status" value="1"/>
</dbReference>
<dbReference type="OMA" id="FAMKCEL"/>
<dbReference type="InterPro" id="IPR011009">
    <property type="entry name" value="Kinase-like_dom_sf"/>
</dbReference>